<sequence>MRVGDIYVFYDHDETYKKVKIINVRGYEQIEMTGIQEKYVEADVVDFEYTDSSTRKKYGSELYQSKRFRKIDREPHCWSCKDNLNEKTDHICPTCGWIVCPNDGGCKCDKP</sequence>
<gene>
    <name evidence="1" type="ORF">GCM10008986_09720</name>
</gene>
<protein>
    <recommendedName>
        <fullName evidence="3">Phage protein</fullName>
    </recommendedName>
</protein>
<evidence type="ECO:0008006" key="3">
    <source>
        <dbReference type="Google" id="ProtNLM"/>
    </source>
</evidence>
<proteinExistence type="predicted"/>
<reference evidence="2" key="1">
    <citation type="journal article" date="2019" name="Int. J. Syst. Evol. Microbiol.">
        <title>The Global Catalogue of Microorganisms (GCM) 10K type strain sequencing project: providing services to taxonomists for standard genome sequencing and annotation.</title>
        <authorList>
            <consortium name="The Broad Institute Genomics Platform"/>
            <consortium name="The Broad Institute Genome Sequencing Center for Infectious Disease"/>
            <person name="Wu L."/>
            <person name="Ma J."/>
        </authorList>
    </citation>
    <scope>NUCLEOTIDE SEQUENCE [LARGE SCALE GENOMIC DNA]</scope>
    <source>
        <strain evidence="2">JCM 12389</strain>
    </source>
</reference>
<name>A0ABP3KSS0_9BACI</name>
<evidence type="ECO:0000313" key="1">
    <source>
        <dbReference type="EMBL" id="GAA0486391.1"/>
    </source>
</evidence>
<comment type="caution">
    <text evidence="1">The sequence shown here is derived from an EMBL/GenBank/DDBJ whole genome shotgun (WGS) entry which is preliminary data.</text>
</comment>
<dbReference type="EMBL" id="BAAADO010000002">
    <property type="protein sequence ID" value="GAA0486391.1"/>
    <property type="molecule type" value="Genomic_DNA"/>
</dbReference>
<organism evidence="1 2">
    <name type="scientific">Salinibacillus aidingensis</name>
    <dbReference type="NCBI Taxonomy" id="237684"/>
    <lineage>
        <taxon>Bacteria</taxon>
        <taxon>Bacillati</taxon>
        <taxon>Bacillota</taxon>
        <taxon>Bacilli</taxon>
        <taxon>Bacillales</taxon>
        <taxon>Bacillaceae</taxon>
        <taxon>Salinibacillus</taxon>
    </lineage>
</organism>
<keyword evidence="2" id="KW-1185">Reference proteome</keyword>
<dbReference type="Proteomes" id="UP001500880">
    <property type="component" value="Unassembled WGS sequence"/>
</dbReference>
<accession>A0ABP3KSS0</accession>
<dbReference type="RefSeq" id="WP_343838249.1">
    <property type="nucleotide sequence ID" value="NZ_BAAADO010000002.1"/>
</dbReference>
<evidence type="ECO:0000313" key="2">
    <source>
        <dbReference type="Proteomes" id="UP001500880"/>
    </source>
</evidence>